<organism evidence="3 4">
    <name type="scientific">Apiospora marii</name>
    <dbReference type="NCBI Taxonomy" id="335849"/>
    <lineage>
        <taxon>Eukaryota</taxon>
        <taxon>Fungi</taxon>
        <taxon>Dikarya</taxon>
        <taxon>Ascomycota</taxon>
        <taxon>Pezizomycotina</taxon>
        <taxon>Sordariomycetes</taxon>
        <taxon>Xylariomycetidae</taxon>
        <taxon>Amphisphaeriales</taxon>
        <taxon>Apiosporaceae</taxon>
        <taxon>Apiospora</taxon>
    </lineage>
</organism>
<evidence type="ECO:0000256" key="1">
    <source>
        <dbReference type="SAM" id="MobiDB-lite"/>
    </source>
</evidence>
<evidence type="ECO:0000313" key="4">
    <source>
        <dbReference type="Proteomes" id="UP001396898"/>
    </source>
</evidence>
<dbReference type="EMBL" id="JAQQWI010000019">
    <property type="protein sequence ID" value="KAK7999137.1"/>
    <property type="molecule type" value="Genomic_DNA"/>
</dbReference>
<dbReference type="PROSITE" id="PS50255">
    <property type="entry name" value="CYTOCHROME_B5_2"/>
    <property type="match status" value="1"/>
</dbReference>
<evidence type="ECO:0000313" key="3">
    <source>
        <dbReference type="EMBL" id="KAK7999137.1"/>
    </source>
</evidence>
<dbReference type="Pfam" id="PF00173">
    <property type="entry name" value="Cyt-b5"/>
    <property type="match status" value="1"/>
</dbReference>
<dbReference type="SUPFAM" id="SSF55856">
    <property type="entry name" value="Cytochrome b5-like heme/steroid binding domain"/>
    <property type="match status" value="1"/>
</dbReference>
<dbReference type="Proteomes" id="UP001396898">
    <property type="component" value="Unassembled WGS sequence"/>
</dbReference>
<evidence type="ECO:0000259" key="2">
    <source>
        <dbReference type="PROSITE" id="PS50255"/>
    </source>
</evidence>
<feature type="region of interest" description="Disordered" evidence="1">
    <location>
        <begin position="1"/>
        <end position="34"/>
    </location>
</feature>
<accession>A0ABR1R4J3</accession>
<dbReference type="SMART" id="SM01117">
    <property type="entry name" value="Cyt-b5"/>
    <property type="match status" value="1"/>
</dbReference>
<reference evidence="3 4" key="1">
    <citation type="submission" date="2023-01" db="EMBL/GenBank/DDBJ databases">
        <title>Analysis of 21 Apiospora genomes using comparative genomics revels a genus with tremendous synthesis potential of carbohydrate active enzymes and secondary metabolites.</title>
        <authorList>
            <person name="Sorensen T."/>
        </authorList>
    </citation>
    <scope>NUCLEOTIDE SEQUENCE [LARGE SCALE GENOMIC DNA]</scope>
    <source>
        <strain evidence="3 4">CBS 20057</strain>
    </source>
</reference>
<name>A0ABR1R4J3_9PEZI</name>
<dbReference type="InterPro" id="IPR036400">
    <property type="entry name" value="Cyt_B5-like_heme/steroid_sf"/>
</dbReference>
<dbReference type="Gene3D" id="3.10.120.10">
    <property type="entry name" value="Cytochrome b5-like heme/steroid binding domain"/>
    <property type="match status" value="1"/>
</dbReference>
<feature type="compositionally biased region" description="Low complexity" evidence="1">
    <location>
        <begin position="17"/>
        <end position="27"/>
    </location>
</feature>
<sequence length="1174" mass="132885">MSAKFPPKFAPGAGKQAGSAPASANAPPHLPPSPWAARFDLKDVPVDFGDGQYHSGVAPLFPSLDPLHCHDLPPPQPLDMPDEKSLDNLFHTEKIQLFRASGLKMWQLGALNTVEPDHEGCSEYMAHLPFHGGHSANYNGAENYRAFESQLFAIDESGWFDVWKRENWLDLDEKARPNETTPHISKWTAQDPRIWKELRIVIELGQRILDTLIKGRDEWLDTILFGEMVQMDGSAIPASWTKEIQEYCLQARPLSAMPDRGAVYEAAARQRFTELTRFAHCSFTDELDAEQSSMAWRGVTYSADDPSRKNDPTFTGASIVTLHSSLLRNLCETTPGTLTPAETSLLRFDTAITFLGDDNLNELGISFEKHLLGGPGVNFHEFADDLHEGEVHRWRSFTSVIEEEEGAGAIRSYGKAPRDALDAKAVWYDTRTEFNWQIPAFFTALLFTDQYWTDVVGKKGRNALKPPAASYGTVYKHTRSTHFSFHSAQVAERRPAAVDELRAPLLKVREALRDRMQHMAQLRPWFCDELALWQKSLWGWSSLRNTIQMFREHHARRDFRSCVSCLRAVKSNTERYATAPNEPTYETERMTYRVYWLLHLLMAASLPMLELPEQLLQTQREHYGATMANWQQIKPKTMIHYNKQKLLLSRLPDILGHQPQHPNEYLQHAADMLFPMGILSTLAPRSWVMALVSCYQDLARQRQSQQTGAVDQWADFNFDIPTYSRDAAYLAVNQSVASLSVAGLTLTPNNWPWPEPDFPRRESRAAPRYLATRNWIIIPTSNVVAEVWDPSGIPVGVNGQHGSSWQAQLRVLDTWHCGKVLKVGSGDADVVEFRRTIRSQPSRRVGCLHVWYIESELLEFDGTLSRDLYKTDGAWVYNITTFLSGATDEERKAVLAQNNQNPGYLVHDQITDETWMKLVIHRIGGLRPDAPVSVTKEPDNPLLLTWSQLRSHDNPDTGVYIAIDNIIYDISFYLEHHPAPFQTLGWLAGRDATSEFYRVHSGIGSLNIQLVAHTIRRVGRIVDEFDELTQIPADCFVLHDYMFRAGPVEQRRGYGGRDMTPSLRAQTPDTVNLAGIYLFRGQNAIAKRAPPLEPVAMISLAELAAHNDADGLGAWVAAVESDKVYDVTNVIKYPDYYFDIPLDLESCVGGHIRGAENWLRAHLSHRAQGWMQVN</sequence>
<comment type="caution">
    <text evidence="3">The sequence shown here is derived from an EMBL/GenBank/DDBJ whole genome shotgun (WGS) entry which is preliminary data.</text>
</comment>
<gene>
    <name evidence="3" type="ORF">PG991_014812</name>
</gene>
<keyword evidence="4" id="KW-1185">Reference proteome</keyword>
<dbReference type="InterPro" id="IPR001199">
    <property type="entry name" value="Cyt_B5-like_heme/steroid-bd"/>
</dbReference>
<protein>
    <submittedName>
        <fullName evidence="3">Cytochrome b5</fullName>
    </submittedName>
</protein>
<proteinExistence type="predicted"/>
<feature type="domain" description="Cytochrome b5 heme-binding" evidence="2">
    <location>
        <begin position="941"/>
        <end position="1022"/>
    </location>
</feature>